<evidence type="ECO:0000313" key="2">
    <source>
        <dbReference type="EMBL" id="KGA19637.1"/>
    </source>
</evidence>
<reference evidence="2" key="1">
    <citation type="submission" date="2014-05" db="EMBL/GenBank/DDBJ databases">
        <title>Key roles for freshwater Actinobacteria revealed by deep metagenomic sequencing.</title>
        <authorList>
            <person name="Ghai R."/>
            <person name="Mizuno C.M."/>
            <person name="Picazo A."/>
            <person name="Camacho A."/>
            <person name="Rodriguez-Valera F."/>
        </authorList>
    </citation>
    <scope>NUCLEOTIDE SEQUENCE</scope>
</reference>
<dbReference type="PANTHER" id="PTHR37305">
    <property type="entry name" value="INTEGRAL MEMBRANE PROTEIN-RELATED"/>
    <property type="match status" value="1"/>
</dbReference>
<keyword evidence="1" id="KW-0472">Membrane</keyword>
<feature type="transmembrane region" description="Helical" evidence="1">
    <location>
        <begin position="232"/>
        <end position="256"/>
    </location>
</feature>
<feature type="transmembrane region" description="Helical" evidence="1">
    <location>
        <begin position="114"/>
        <end position="139"/>
    </location>
</feature>
<proteinExistence type="predicted"/>
<comment type="caution">
    <text evidence="2">The sequence shown here is derived from an EMBL/GenBank/DDBJ whole genome shotgun (WGS) entry which is preliminary data.</text>
</comment>
<gene>
    <name evidence="2" type="ORF">GM50_4850</name>
</gene>
<feature type="transmembrane region" description="Helical" evidence="1">
    <location>
        <begin position="60"/>
        <end position="85"/>
    </location>
</feature>
<dbReference type="AlphaFoldDB" id="A0A094Q8A6"/>
<sequence length="263" mass="28091">MIKVFKSEWRKLRRPTLFVGTMLASAGLTGLVTSLLFLLIDSPQGNSDRGNMISREILQLPSGLSIGFSNAAGLLGIVALCVFAAQTAQEYTYGTLRNLLVRQPRRIQLLVGKYFSMASFAIVMVILAAIVSMSLAFGLSGRAKVETDAWVTSGALSDLANTFGNVLLSVIAFGTVGMILGLLLRSPISSISLGVIWLLIVENILIAVKSSLGNWMPGSLMSTIAVGGTEDISYSHATSMVAIYLLISSGIVVLLFKRRDVSN</sequence>
<name>A0A094Q8A6_9ZZZZ</name>
<dbReference type="PANTHER" id="PTHR37305:SF1">
    <property type="entry name" value="MEMBRANE PROTEIN"/>
    <property type="match status" value="1"/>
</dbReference>
<protein>
    <recommendedName>
        <fullName evidence="3">ABC transporter permease</fullName>
    </recommendedName>
</protein>
<keyword evidence="1" id="KW-1133">Transmembrane helix</keyword>
<feature type="transmembrane region" description="Helical" evidence="1">
    <location>
        <begin position="16"/>
        <end position="40"/>
    </location>
</feature>
<keyword evidence="1" id="KW-0812">Transmembrane</keyword>
<evidence type="ECO:0008006" key="3">
    <source>
        <dbReference type="Google" id="ProtNLM"/>
    </source>
</evidence>
<accession>A0A094Q8A6</accession>
<organism evidence="2">
    <name type="scientific">freshwater metagenome</name>
    <dbReference type="NCBI Taxonomy" id="449393"/>
    <lineage>
        <taxon>unclassified sequences</taxon>
        <taxon>metagenomes</taxon>
        <taxon>ecological metagenomes</taxon>
    </lineage>
</organism>
<feature type="transmembrane region" description="Helical" evidence="1">
    <location>
        <begin position="191"/>
        <end position="212"/>
    </location>
</feature>
<dbReference type="EMBL" id="JNSK01000010">
    <property type="protein sequence ID" value="KGA19637.1"/>
    <property type="molecule type" value="Genomic_DNA"/>
</dbReference>
<evidence type="ECO:0000256" key="1">
    <source>
        <dbReference type="SAM" id="Phobius"/>
    </source>
</evidence>
<feature type="transmembrane region" description="Helical" evidence="1">
    <location>
        <begin position="159"/>
        <end position="184"/>
    </location>
</feature>
<dbReference type="Pfam" id="PF12730">
    <property type="entry name" value="ABC2_membrane_4"/>
    <property type="match status" value="1"/>
</dbReference>